<evidence type="ECO:0000313" key="3">
    <source>
        <dbReference type="Proteomes" id="UP001346149"/>
    </source>
</evidence>
<protein>
    <recommendedName>
        <fullName evidence="4">Acid phosphatase</fullName>
    </recommendedName>
</protein>
<feature type="transmembrane region" description="Helical" evidence="1">
    <location>
        <begin position="47"/>
        <end position="75"/>
    </location>
</feature>
<gene>
    <name evidence="2" type="ORF">SAY86_018353</name>
</gene>
<proteinExistence type="predicted"/>
<comment type="caution">
    <text evidence="2">The sequence shown here is derived from an EMBL/GenBank/DDBJ whole genome shotgun (WGS) entry which is preliminary data.</text>
</comment>
<dbReference type="InterPro" id="IPR023214">
    <property type="entry name" value="HAD_sf"/>
</dbReference>
<keyword evidence="3" id="KW-1185">Reference proteome</keyword>
<name>A0AAN7LMU7_TRANT</name>
<organism evidence="2 3">
    <name type="scientific">Trapa natans</name>
    <name type="common">Water chestnut</name>
    <dbReference type="NCBI Taxonomy" id="22666"/>
    <lineage>
        <taxon>Eukaryota</taxon>
        <taxon>Viridiplantae</taxon>
        <taxon>Streptophyta</taxon>
        <taxon>Embryophyta</taxon>
        <taxon>Tracheophyta</taxon>
        <taxon>Spermatophyta</taxon>
        <taxon>Magnoliopsida</taxon>
        <taxon>eudicotyledons</taxon>
        <taxon>Gunneridae</taxon>
        <taxon>Pentapetalae</taxon>
        <taxon>rosids</taxon>
        <taxon>malvids</taxon>
        <taxon>Myrtales</taxon>
        <taxon>Lythraceae</taxon>
        <taxon>Trapa</taxon>
    </lineage>
</organism>
<dbReference type="Pfam" id="PF03767">
    <property type="entry name" value="Acid_phosphat_B"/>
    <property type="match status" value="1"/>
</dbReference>
<keyword evidence="1" id="KW-0472">Membrane</keyword>
<keyword evidence="1" id="KW-0812">Transmembrane</keyword>
<keyword evidence="1" id="KW-1133">Transmembrane helix</keyword>
<dbReference type="AlphaFoldDB" id="A0AAN7LMU7"/>
<dbReference type="EMBL" id="JAXQNO010000014">
    <property type="protein sequence ID" value="KAK4783985.1"/>
    <property type="molecule type" value="Genomic_DNA"/>
</dbReference>
<evidence type="ECO:0000256" key="1">
    <source>
        <dbReference type="SAM" id="Phobius"/>
    </source>
</evidence>
<dbReference type="Proteomes" id="UP001346149">
    <property type="component" value="Unassembled WGS sequence"/>
</dbReference>
<dbReference type="PANTHER" id="PTHR31284">
    <property type="entry name" value="ACID PHOSPHATASE-LIKE PROTEIN"/>
    <property type="match status" value="1"/>
</dbReference>
<dbReference type="PANTHER" id="PTHR31284:SF22">
    <property type="entry name" value="ACID PHOSPHATASE"/>
    <property type="match status" value="1"/>
</dbReference>
<evidence type="ECO:0000313" key="2">
    <source>
        <dbReference type="EMBL" id="KAK4783985.1"/>
    </source>
</evidence>
<reference evidence="2 3" key="1">
    <citation type="journal article" date="2023" name="Hortic Res">
        <title>Pangenome of water caltrop reveals structural variations and asymmetric subgenome divergence after allopolyploidization.</title>
        <authorList>
            <person name="Zhang X."/>
            <person name="Chen Y."/>
            <person name="Wang L."/>
            <person name="Yuan Y."/>
            <person name="Fang M."/>
            <person name="Shi L."/>
            <person name="Lu R."/>
            <person name="Comes H.P."/>
            <person name="Ma Y."/>
            <person name="Chen Y."/>
            <person name="Huang G."/>
            <person name="Zhou Y."/>
            <person name="Zheng Z."/>
            <person name="Qiu Y."/>
        </authorList>
    </citation>
    <scope>NUCLEOTIDE SEQUENCE [LARGE SCALE GENOMIC DNA]</scope>
    <source>
        <strain evidence="2">F231</strain>
    </source>
</reference>
<sequence>MWGFGRCTEEGMSAYAQQMEREFSGRILPDRENSEVASSIDSMESGFYMTAFATTVFIASFISIGILLVSLLIALTVMLQSCESKNAGIIEVKRSSNGDHDVCRIFELHAELNPHEEINYPSACRDLGLLYVREGQYEKDLNISIVIVEDHFTDIQPLGDDLDLILLDVDSMLFPSSSRRTEQDDSAGYMNEANSLRERLILKLYLKLQASGWSMVLVTRGLERERNAITNRLVSAGFRNWYSLIMRFNDEEQMSSQEYFHRRIEYLRNTGFRVRGTISNQMDALTSSWSGGPVFKIPNPVYERLSYLSGKAGTQ</sequence>
<dbReference type="Gene3D" id="3.40.50.1000">
    <property type="entry name" value="HAD superfamily/HAD-like"/>
    <property type="match status" value="1"/>
</dbReference>
<dbReference type="InterPro" id="IPR005519">
    <property type="entry name" value="Acid_phosphat_B-like"/>
</dbReference>
<accession>A0AAN7LMU7</accession>
<evidence type="ECO:0008006" key="4">
    <source>
        <dbReference type="Google" id="ProtNLM"/>
    </source>
</evidence>